<keyword evidence="1" id="KW-0328">Glycosyltransferase</keyword>
<protein>
    <submittedName>
        <fullName evidence="1">Glycosyltransferase family 39 protein</fullName>
        <ecNumber evidence="1">2.4.-.-</ecNumber>
    </submittedName>
</protein>
<dbReference type="InterPro" id="IPR038731">
    <property type="entry name" value="RgtA/B/C-like"/>
</dbReference>
<comment type="caution">
    <text evidence="1">The sequence shown here is derived from an EMBL/GenBank/DDBJ whole genome shotgun (WGS) entry which is preliminary data.</text>
</comment>
<evidence type="ECO:0000313" key="2">
    <source>
        <dbReference type="Proteomes" id="UP001592582"/>
    </source>
</evidence>
<dbReference type="EC" id="2.4.-.-" evidence="1"/>
<gene>
    <name evidence="1" type="ORF">ACEZDG_07610</name>
</gene>
<accession>A0ABV6V606</accession>
<name>A0ABV6V606_9ACTN</name>
<sequence length="521" mass="56122">MTSAPGTPVTEGGNRRAPGTGPATDTGTAPPAGSPVRKLLGAVWLWPALVAAALTLYNLGGPVMWHDELATISVVNRSTGQILATLHNVDAVHGAYYLSLHFWVSLVGDSPFAIRFPSAMAMVAATVCTAVVGKKLFGDRSGIAAGLVFALLPTVARYGQETRSYALVVMSSALALLLLVRALERPGPLRWVVYTLSVGLVGYFNLVALTFLAGHALLVLVRFRETRARRLLVGFTASAVGAVVLVYPVLHLGGEQSKRQIGWVPKPTVHGLATIWPQIFGSLLLVLLLLLLALPALLRKPRGEVLAVVGMVFIPWLLVWGVSHGSSSYYLSKYLFFLLPPSALLVGAGLGSLRTRYLVPLTLAVAAVAAPAQRDMHAPLSHAEYTYPDPLWFTPLDYRAAAGIVAAGYRPGDGMVYGQKYSVWWEESVGIPYYLPSDVQPPTLFVGETATRRNDLWFTFCKDPAACLGDHPRLWLVAVGDVKDAFSSVPANQSAVLRPHYTVQERRTVSGITVFLLVRKA</sequence>
<organism evidence="1 2">
    <name type="scientific">Streptacidiphilus alkalitolerans</name>
    <dbReference type="NCBI Taxonomy" id="3342712"/>
    <lineage>
        <taxon>Bacteria</taxon>
        <taxon>Bacillati</taxon>
        <taxon>Actinomycetota</taxon>
        <taxon>Actinomycetes</taxon>
        <taxon>Kitasatosporales</taxon>
        <taxon>Streptomycetaceae</taxon>
        <taxon>Streptacidiphilus</taxon>
    </lineage>
</organism>
<dbReference type="Proteomes" id="UP001592582">
    <property type="component" value="Unassembled WGS sequence"/>
</dbReference>
<dbReference type="PANTHER" id="PTHR33908">
    <property type="entry name" value="MANNOSYLTRANSFERASE YKCB-RELATED"/>
    <property type="match status" value="1"/>
</dbReference>
<proteinExistence type="predicted"/>
<reference evidence="1 2" key="1">
    <citation type="submission" date="2024-09" db="EMBL/GenBank/DDBJ databases">
        <authorList>
            <person name="Lee S.D."/>
        </authorList>
    </citation>
    <scope>NUCLEOTIDE SEQUENCE [LARGE SCALE GENOMIC DNA]</scope>
    <source>
        <strain evidence="1 2">N1-1</strain>
    </source>
</reference>
<evidence type="ECO:0000313" key="1">
    <source>
        <dbReference type="EMBL" id="MFC1409149.1"/>
    </source>
</evidence>
<dbReference type="EMBL" id="JBHEZX010000003">
    <property type="protein sequence ID" value="MFC1409149.1"/>
    <property type="molecule type" value="Genomic_DNA"/>
</dbReference>
<dbReference type="InterPro" id="IPR050297">
    <property type="entry name" value="LipidA_mod_glycosyltrf_83"/>
</dbReference>
<dbReference type="Pfam" id="PF13231">
    <property type="entry name" value="PMT_2"/>
    <property type="match status" value="1"/>
</dbReference>
<dbReference type="PANTHER" id="PTHR33908:SF3">
    <property type="entry name" value="UNDECAPRENYL PHOSPHATE-ALPHA-4-AMINO-4-DEOXY-L-ARABINOSE ARABINOSYL TRANSFERASE"/>
    <property type="match status" value="1"/>
</dbReference>
<keyword evidence="1" id="KW-0808">Transferase</keyword>
<dbReference type="GO" id="GO:0016757">
    <property type="term" value="F:glycosyltransferase activity"/>
    <property type="evidence" value="ECO:0007669"/>
    <property type="project" value="UniProtKB-KW"/>
</dbReference>
<keyword evidence="2" id="KW-1185">Reference proteome</keyword>